<dbReference type="InterPro" id="IPR014729">
    <property type="entry name" value="Rossmann-like_a/b/a_fold"/>
</dbReference>
<evidence type="ECO:0000256" key="4">
    <source>
        <dbReference type="ARBA" id="ARBA00022598"/>
    </source>
</evidence>
<reference evidence="12 13" key="1">
    <citation type="journal article" date="2011" name="J. Bacteriol.">
        <title>Complete genome sequences of two hemotropic Mycoplasmas, Mycoplasma haemofelis strain Ohio2 and Mycoplasma suis strain Illinois.</title>
        <authorList>
            <person name="Messick J.B."/>
            <person name="Santos A.P."/>
            <person name="Guimaraes A.M."/>
        </authorList>
    </citation>
    <scope>NUCLEOTIDE SEQUENCE [LARGE SCALE GENOMIC DNA]</scope>
    <source>
        <strain evidence="12 13">Illinois</strain>
    </source>
</reference>
<dbReference type="EC" id="6.1.1.10" evidence="2"/>
<evidence type="ECO:0000256" key="3">
    <source>
        <dbReference type="ARBA" id="ARBA00018753"/>
    </source>
</evidence>
<dbReference type="InterPro" id="IPR033911">
    <property type="entry name" value="MetRS_core"/>
</dbReference>
<dbReference type="GO" id="GO:0006431">
    <property type="term" value="P:methionyl-tRNA aminoacylation"/>
    <property type="evidence" value="ECO:0007669"/>
    <property type="project" value="InterPro"/>
</dbReference>
<keyword evidence="7 10" id="KW-0648">Protein biosynthesis</keyword>
<feature type="domain" description="Methionyl/Leucyl tRNA synthetase" evidence="11">
    <location>
        <begin position="5"/>
        <end position="140"/>
    </location>
</feature>
<dbReference type="Pfam" id="PF09334">
    <property type="entry name" value="tRNA-synt_1g"/>
    <property type="match status" value="2"/>
</dbReference>
<keyword evidence="6 10" id="KW-0067">ATP-binding</keyword>
<dbReference type="HOGENOM" id="CLU_009710_9_4_14"/>
<dbReference type="InterPro" id="IPR015413">
    <property type="entry name" value="Methionyl/Leucyl_tRNA_Synth"/>
</dbReference>
<dbReference type="Gene3D" id="3.40.50.620">
    <property type="entry name" value="HUPs"/>
    <property type="match status" value="1"/>
</dbReference>
<evidence type="ECO:0000256" key="7">
    <source>
        <dbReference type="ARBA" id="ARBA00022917"/>
    </source>
</evidence>
<evidence type="ECO:0000256" key="1">
    <source>
        <dbReference type="ARBA" id="ARBA00003314"/>
    </source>
</evidence>
<sequence>MKKDVLITTPLFYSSGDPHIGHAYTLIIGDLIKKYHELVNIKANLLAGVDEHGEKILTKATEVGLTVEEFVEQNSSKFKNLSSTLEISPDYFVRTTNDFHKEYAKKVFKELLELGKIYKSSWSGYKCINCETNYSNKYYSQKNKCELGHELIKKEEDTYFFKITEFVSWLKEHYKNKDIIFPARYLKDLHEGFFPSLEDLSITRSKLDWGIKLDDSPEFTLYVWFEALLGYISTDSVREKHWLTSSDTKIIQIIGKEIFRFHSIYCPAILSLKKLKTPDKLLVHGWLLNDNRKISKSDPNSKAIPPLNSLIKQYNLESIKWYFLSLNWEEDHPFSEDLLKQSYNKYLVNLLGNLINRFKGIISKQEYITSSINSEFKNEQIKKEVELSNEFLTKFTDLVINIKIPEIISRAKQLLNSANFFLNHLEPWKLPKDSQDYKEINVFLYRQLILISFLLSPIFTEKKWEEIKNSLSINWERKPENLNFFSEIKNFESVKLNNSTNIFQKYN</sequence>
<evidence type="ECO:0000256" key="10">
    <source>
        <dbReference type="RuleBase" id="RU363039"/>
    </source>
</evidence>
<comment type="function">
    <text evidence="1">Is required not only for elongation of protein synthesis but also for the initiation of all mRNA translation through initiator tRNA(fMet) aminoacylation.</text>
</comment>
<evidence type="ECO:0000256" key="9">
    <source>
        <dbReference type="ARBA" id="ARBA00030904"/>
    </source>
</evidence>
<gene>
    <name evidence="12" type="primary">metS</name>
    <name evidence="12" type="ordered locus">MSU_0831</name>
</gene>
<dbReference type="InterPro" id="IPR014758">
    <property type="entry name" value="Met-tRNA_synth"/>
</dbReference>
<organism evidence="12 13">
    <name type="scientific">Mycoplasma suis (strain Illinois)</name>
    <dbReference type="NCBI Taxonomy" id="768700"/>
    <lineage>
        <taxon>Bacteria</taxon>
        <taxon>Bacillati</taxon>
        <taxon>Mycoplasmatota</taxon>
        <taxon>Mollicutes</taxon>
        <taxon>Mycoplasmataceae</taxon>
        <taxon>Mycoplasma</taxon>
    </lineage>
</organism>
<evidence type="ECO:0000256" key="5">
    <source>
        <dbReference type="ARBA" id="ARBA00022741"/>
    </source>
</evidence>
<dbReference type="GO" id="GO:0005524">
    <property type="term" value="F:ATP binding"/>
    <property type="evidence" value="ECO:0007669"/>
    <property type="project" value="UniProtKB-KW"/>
</dbReference>
<proteinExistence type="inferred from homology"/>
<keyword evidence="8 10" id="KW-0030">Aminoacyl-tRNA synthetase</keyword>
<evidence type="ECO:0000256" key="2">
    <source>
        <dbReference type="ARBA" id="ARBA00012838"/>
    </source>
</evidence>
<dbReference type="NCBIfam" id="TIGR00398">
    <property type="entry name" value="metG"/>
    <property type="match status" value="1"/>
</dbReference>
<dbReference type="SUPFAM" id="SSF52374">
    <property type="entry name" value="Nucleotidylyl transferase"/>
    <property type="match status" value="1"/>
</dbReference>
<keyword evidence="13" id="KW-1185">Reference proteome</keyword>
<comment type="similarity">
    <text evidence="10">Belongs to the class-I aminoacyl-tRNA synthetase family.</text>
</comment>
<accession>F0QS82</accession>
<dbReference type="Proteomes" id="UP000007484">
    <property type="component" value="Chromosome"/>
</dbReference>
<protein>
    <recommendedName>
        <fullName evidence="3">Methionine--tRNA ligase</fullName>
        <ecNumber evidence="2">6.1.1.10</ecNumber>
    </recommendedName>
    <alternativeName>
        <fullName evidence="9">Methionyl-tRNA synthetase</fullName>
    </alternativeName>
</protein>
<dbReference type="RefSeq" id="WP_013610169.1">
    <property type="nucleotide sequence ID" value="NC_015155.1"/>
</dbReference>
<evidence type="ECO:0000313" key="12">
    <source>
        <dbReference type="EMBL" id="ADX98352.1"/>
    </source>
</evidence>
<dbReference type="InterPro" id="IPR023457">
    <property type="entry name" value="Met-tRNA_synth_2"/>
</dbReference>
<dbReference type="EMBL" id="CP002525">
    <property type="protein sequence ID" value="ADX98352.1"/>
    <property type="molecule type" value="Genomic_DNA"/>
</dbReference>
<name>F0QS82_MYCSL</name>
<dbReference type="PRINTS" id="PR01041">
    <property type="entry name" value="TRNASYNTHMET"/>
</dbReference>
<evidence type="ECO:0000256" key="8">
    <source>
        <dbReference type="ARBA" id="ARBA00023146"/>
    </source>
</evidence>
<feature type="domain" description="Methionyl/Leucyl tRNA synthetase" evidence="11">
    <location>
        <begin position="150"/>
        <end position="358"/>
    </location>
</feature>
<evidence type="ECO:0000259" key="11">
    <source>
        <dbReference type="Pfam" id="PF09334"/>
    </source>
</evidence>
<dbReference type="PANTHER" id="PTHR43326">
    <property type="entry name" value="METHIONYL-TRNA SYNTHETASE"/>
    <property type="match status" value="1"/>
</dbReference>
<dbReference type="AlphaFoldDB" id="F0QS82"/>
<evidence type="ECO:0000313" key="13">
    <source>
        <dbReference type="Proteomes" id="UP000007484"/>
    </source>
</evidence>
<dbReference type="KEGG" id="mss:MSU_0831"/>
<keyword evidence="5 10" id="KW-0547">Nucleotide-binding</keyword>
<dbReference type="GO" id="GO:0004825">
    <property type="term" value="F:methionine-tRNA ligase activity"/>
    <property type="evidence" value="ECO:0007669"/>
    <property type="project" value="UniProtKB-EC"/>
</dbReference>
<dbReference type="Gene3D" id="2.170.220.10">
    <property type="match status" value="1"/>
</dbReference>
<dbReference type="Gene3D" id="1.10.730.10">
    <property type="entry name" value="Isoleucyl-tRNA Synthetase, Domain 1"/>
    <property type="match status" value="1"/>
</dbReference>
<dbReference type="STRING" id="768700.MSU_0831"/>
<keyword evidence="4 10" id="KW-0436">Ligase</keyword>
<evidence type="ECO:0000256" key="6">
    <source>
        <dbReference type="ARBA" id="ARBA00022840"/>
    </source>
</evidence>
<dbReference type="PANTHER" id="PTHR43326:SF1">
    <property type="entry name" value="METHIONINE--TRNA LIGASE, MITOCHONDRIAL"/>
    <property type="match status" value="1"/>
</dbReference>
<dbReference type="SUPFAM" id="SSF47323">
    <property type="entry name" value="Anticodon-binding domain of a subclass of class I aminoacyl-tRNA synthetases"/>
    <property type="match status" value="1"/>
</dbReference>
<dbReference type="InterPro" id="IPR009080">
    <property type="entry name" value="tRNAsynth_Ia_anticodon-bd"/>
</dbReference>